<feature type="compositionally biased region" description="Pro residues" evidence="1">
    <location>
        <begin position="23"/>
        <end position="38"/>
    </location>
</feature>
<evidence type="ECO:0000313" key="3">
    <source>
        <dbReference type="Proteomes" id="UP000567179"/>
    </source>
</evidence>
<feature type="compositionally biased region" description="Basic residues" evidence="1">
    <location>
        <begin position="315"/>
        <end position="330"/>
    </location>
</feature>
<feature type="compositionally biased region" description="Basic and acidic residues" evidence="1">
    <location>
        <begin position="208"/>
        <end position="229"/>
    </location>
</feature>
<accession>A0A8H5BSI9</accession>
<feature type="region of interest" description="Disordered" evidence="1">
    <location>
        <begin position="1"/>
        <end position="70"/>
    </location>
</feature>
<protein>
    <submittedName>
        <fullName evidence="2">Uncharacterized protein</fullName>
    </submittedName>
</protein>
<comment type="caution">
    <text evidence="2">The sequence shown here is derived from an EMBL/GenBank/DDBJ whole genome shotgun (WGS) entry which is preliminary data.</text>
</comment>
<feature type="region of interest" description="Disordered" evidence="1">
    <location>
        <begin position="86"/>
        <end position="107"/>
    </location>
</feature>
<feature type="compositionally biased region" description="Low complexity" evidence="1">
    <location>
        <begin position="331"/>
        <end position="342"/>
    </location>
</feature>
<gene>
    <name evidence="2" type="ORF">D9619_011451</name>
</gene>
<feature type="compositionally biased region" description="Polar residues" evidence="1">
    <location>
        <begin position="88"/>
        <end position="97"/>
    </location>
</feature>
<feature type="region of interest" description="Disordered" evidence="1">
    <location>
        <begin position="192"/>
        <end position="241"/>
    </location>
</feature>
<name>A0A8H5BSI9_9AGAR</name>
<evidence type="ECO:0000313" key="2">
    <source>
        <dbReference type="EMBL" id="KAF5328575.1"/>
    </source>
</evidence>
<keyword evidence="3" id="KW-1185">Reference proteome</keyword>
<evidence type="ECO:0000256" key="1">
    <source>
        <dbReference type="SAM" id="MobiDB-lite"/>
    </source>
</evidence>
<dbReference type="Proteomes" id="UP000567179">
    <property type="component" value="Unassembled WGS sequence"/>
</dbReference>
<feature type="compositionally biased region" description="Low complexity" evidence="1">
    <location>
        <begin position="10"/>
        <end position="22"/>
    </location>
</feature>
<feature type="region of interest" description="Disordered" evidence="1">
    <location>
        <begin position="284"/>
        <end position="358"/>
    </location>
</feature>
<dbReference type="AlphaFoldDB" id="A0A8H5BSI9"/>
<sequence length="382" mass="41717">MLSNTRYNLRARPAPEGAEPASPKTPTPPLTPGAPSPDAPRRSYSEVAASRPPTPTFGSRVEAAPVGGSVISTNEETINIKKNLFYDNVTSTSSESGSPERDYEDMPGQFWQEVKGKKAKRAARKEQGKIVHISAKLDKAIREAEKALTPEQMQTILRRNQKVMPREESTPAPIITKLRAVKEQAPVSVAKPRAEINSVPEVIPQSDNESRGEGPSNRKDKGKGVDPREWGNLSENGEDIDIEAQRRALHEYNHSHRMVNPATSAGISRATGQSVSALFPSRVPAATGHKNTRPAESQPLTQIDPKSYLGVTLKKVSRKKNGSAKRKRKVSSPSSSSSSSLSDENNDGSEPDKTSDKLKQQLKLIQPRITHYAISFQIKIVA</sequence>
<dbReference type="EMBL" id="JAACJJ010000003">
    <property type="protein sequence ID" value="KAF5328575.1"/>
    <property type="molecule type" value="Genomic_DNA"/>
</dbReference>
<organism evidence="2 3">
    <name type="scientific">Psilocybe cf. subviscida</name>
    <dbReference type="NCBI Taxonomy" id="2480587"/>
    <lineage>
        <taxon>Eukaryota</taxon>
        <taxon>Fungi</taxon>
        <taxon>Dikarya</taxon>
        <taxon>Basidiomycota</taxon>
        <taxon>Agaricomycotina</taxon>
        <taxon>Agaricomycetes</taxon>
        <taxon>Agaricomycetidae</taxon>
        <taxon>Agaricales</taxon>
        <taxon>Agaricineae</taxon>
        <taxon>Strophariaceae</taxon>
        <taxon>Psilocybe</taxon>
    </lineage>
</organism>
<reference evidence="2 3" key="1">
    <citation type="journal article" date="2020" name="ISME J.">
        <title>Uncovering the hidden diversity of litter-decomposition mechanisms in mushroom-forming fungi.</title>
        <authorList>
            <person name="Floudas D."/>
            <person name="Bentzer J."/>
            <person name="Ahren D."/>
            <person name="Johansson T."/>
            <person name="Persson P."/>
            <person name="Tunlid A."/>
        </authorList>
    </citation>
    <scope>NUCLEOTIDE SEQUENCE [LARGE SCALE GENOMIC DNA]</scope>
    <source>
        <strain evidence="2 3">CBS 101986</strain>
    </source>
</reference>
<proteinExistence type="predicted"/>
<dbReference type="OrthoDB" id="3032433at2759"/>
<feature type="region of interest" description="Disordered" evidence="1">
    <location>
        <begin position="152"/>
        <end position="171"/>
    </location>
</feature>